<dbReference type="GeneID" id="101235534"/>
<dbReference type="InterPro" id="IPR002087">
    <property type="entry name" value="Anti_prolifrtn"/>
</dbReference>
<dbReference type="PRINTS" id="PR00310">
    <property type="entry name" value="ANTIPRLFBTG1"/>
</dbReference>
<gene>
    <name evidence="5" type="primary">LOC101235534</name>
</gene>
<protein>
    <submittedName>
        <fullName evidence="5">BTG family protein</fullName>
    </submittedName>
</protein>
<dbReference type="Gene3D" id="3.90.640.90">
    <property type="entry name" value="Anti-proliferative protein, N-terminal domain"/>
    <property type="match status" value="1"/>
</dbReference>
<dbReference type="SUPFAM" id="SSF160696">
    <property type="entry name" value="BTG domain-like"/>
    <property type="match status" value="1"/>
</dbReference>
<dbReference type="Proteomes" id="UP001652625">
    <property type="component" value="Chromosome 08"/>
</dbReference>
<evidence type="ECO:0000256" key="1">
    <source>
        <dbReference type="ARBA" id="ARBA00007989"/>
    </source>
</evidence>
<reference evidence="5" key="1">
    <citation type="submission" date="2025-08" db="UniProtKB">
        <authorList>
            <consortium name="RefSeq"/>
        </authorList>
    </citation>
    <scope>IDENTIFICATION</scope>
</reference>
<name>A0ABM4CCF9_HYDVU</name>
<evidence type="ECO:0000313" key="5">
    <source>
        <dbReference type="RefSeq" id="XP_065659342.1"/>
    </source>
</evidence>
<organism evidence="4 5">
    <name type="scientific">Hydra vulgaris</name>
    <name type="common">Hydra</name>
    <name type="synonym">Hydra attenuata</name>
    <dbReference type="NCBI Taxonomy" id="6087"/>
    <lineage>
        <taxon>Eukaryota</taxon>
        <taxon>Metazoa</taxon>
        <taxon>Cnidaria</taxon>
        <taxon>Hydrozoa</taxon>
        <taxon>Hydroidolina</taxon>
        <taxon>Anthoathecata</taxon>
        <taxon>Aplanulata</taxon>
        <taxon>Hydridae</taxon>
        <taxon>Hydra</taxon>
    </lineage>
</organism>
<feature type="domain" description="Anti-proliferative protein" evidence="3">
    <location>
        <begin position="9"/>
        <end position="114"/>
    </location>
</feature>
<dbReference type="InterPro" id="IPR036054">
    <property type="entry name" value="BTG-like_sf"/>
</dbReference>
<dbReference type="PANTHER" id="PTHR22978:SF22">
    <property type="entry name" value="BTG FAMILY PROTEIN"/>
    <property type="match status" value="1"/>
</dbReference>
<evidence type="ECO:0000313" key="4">
    <source>
        <dbReference type="Proteomes" id="UP001652625"/>
    </source>
</evidence>
<sequence>MGFKQTLNMEIEVQVAVQFVASFINDKCTKTELEQFVKYLTKGLSAKFEGHWYPEKPSKGSAYRCVSIENQIDAVLLNAAMEANFDSSVLTDSFPKKLDLWIDPSEVSYRIGEHGAVIVIYKEGDDCVNSTSEYLAKVLDKLPTVIQKQPIVGNQHNGINKVYPIRNSPLINTQPLVNSYIANGNRQFEKSLSPTAKTFVSRNSTQKNLFSANRTFNPAGVNPILNLEYLQKLQWPLLLASGYDPLAAQLVQNYLIMQELQKFETRRLALQSHYLKLQSMQFSKKHNHLNNRQQNVSPSVNTNRLQVTA</sequence>
<dbReference type="Pfam" id="PF07742">
    <property type="entry name" value="BTG"/>
    <property type="match status" value="1"/>
</dbReference>
<keyword evidence="4" id="KW-1185">Reference proteome</keyword>
<evidence type="ECO:0000259" key="3">
    <source>
        <dbReference type="SMART" id="SM00099"/>
    </source>
</evidence>
<feature type="compositionally biased region" description="Polar residues" evidence="2">
    <location>
        <begin position="290"/>
        <end position="309"/>
    </location>
</feature>
<accession>A0ABM4CCF9</accession>
<comment type="similarity">
    <text evidence="1">Belongs to the BTG family.</text>
</comment>
<dbReference type="RefSeq" id="XP_065659342.1">
    <property type="nucleotide sequence ID" value="XM_065803270.1"/>
</dbReference>
<feature type="region of interest" description="Disordered" evidence="2">
    <location>
        <begin position="289"/>
        <end position="309"/>
    </location>
</feature>
<dbReference type="PANTHER" id="PTHR22978">
    <property type="entry name" value="B-CELL TRANSLOCATION GENE"/>
    <property type="match status" value="1"/>
</dbReference>
<dbReference type="SMART" id="SM00099">
    <property type="entry name" value="btg1"/>
    <property type="match status" value="1"/>
</dbReference>
<proteinExistence type="inferred from homology"/>
<dbReference type="InterPro" id="IPR033332">
    <property type="entry name" value="BTG"/>
</dbReference>
<evidence type="ECO:0000256" key="2">
    <source>
        <dbReference type="SAM" id="MobiDB-lite"/>
    </source>
</evidence>